<comment type="caution">
    <text evidence="3">The sequence shown here is derived from an EMBL/GenBank/DDBJ whole genome shotgun (WGS) entry which is preliminary data.</text>
</comment>
<feature type="transmembrane region" description="Helical" evidence="1">
    <location>
        <begin position="179"/>
        <end position="201"/>
    </location>
</feature>
<gene>
    <name evidence="3" type="ORF">ESP62_012590</name>
</gene>
<dbReference type="GO" id="GO:0016747">
    <property type="term" value="F:acyltransferase activity, transferring groups other than amino-acyl groups"/>
    <property type="evidence" value="ECO:0007669"/>
    <property type="project" value="InterPro"/>
</dbReference>
<dbReference type="GO" id="GO:0016020">
    <property type="term" value="C:membrane"/>
    <property type="evidence" value="ECO:0007669"/>
    <property type="project" value="TreeGrafter"/>
</dbReference>
<dbReference type="OrthoDB" id="3404679at2"/>
<proteinExistence type="predicted"/>
<keyword evidence="1" id="KW-0472">Membrane</keyword>
<evidence type="ECO:0000313" key="4">
    <source>
        <dbReference type="Proteomes" id="UP001515100"/>
    </source>
</evidence>
<dbReference type="PANTHER" id="PTHR23028">
    <property type="entry name" value="ACETYLTRANSFERASE"/>
    <property type="match status" value="1"/>
</dbReference>
<feature type="transmembrane region" description="Helical" evidence="1">
    <location>
        <begin position="265"/>
        <end position="288"/>
    </location>
</feature>
<feature type="transmembrane region" description="Helical" evidence="1">
    <location>
        <begin position="149"/>
        <end position="172"/>
    </location>
</feature>
<feature type="transmembrane region" description="Helical" evidence="1">
    <location>
        <begin position="334"/>
        <end position="355"/>
    </location>
</feature>
<keyword evidence="3" id="KW-0808">Transferase</keyword>
<dbReference type="GO" id="GO:0009103">
    <property type="term" value="P:lipopolysaccharide biosynthetic process"/>
    <property type="evidence" value="ECO:0007669"/>
    <property type="project" value="TreeGrafter"/>
</dbReference>
<feature type="transmembrane region" description="Helical" evidence="1">
    <location>
        <begin position="367"/>
        <end position="389"/>
    </location>
</feature>
<keyword evidence="1" id="KW-1133">Transmembrane helix</keyword>
<feature type="transmembrane region" description="Helical" evidence="1">
    <location>
        <begin position="89"/>
        <end position="109"/>
    </location>
</feature>
<keyword evidence="1" id="KW-0812">Transmembrane</keyword>
<reference evidence="3" key="1">
    <citation type="submission" date="2019-09" db="EMBL/GenBank/DDBJ databases">
        <authorList>
            <person name="Li J."/>
        </authorList>
    </citation>
    <scope>NUCLEOTIDE SEQUENCE [LARGE SCALE GENOMIC DNA]</scope>
    <source>
        <strain evidence="3">NRBC 14897</strain>
    </source>
</reference>
<name>A0A641ANP9_9ACTN</name>
<feature type="transmembrane region" description="Helical" evidence="1">
    <location>
        <begin position="50"/>
        <end position="68"/>
    </location>
</feature>
<feature type="transmembrane region" description="Helical" evidence="1">
    <location>
        <begin position="241"/>
        <end position="259"/>
    </location>
</feature>
<evidence type="ECO:0000313" key="3">
    <source>
        <dbReference type="EMBL" id="KAA1376269.1"/>
    </source>
</evidence>
<dbReference type="InterPro" id="IPR050879">
    <property type="entry name" value="Acyltransferase_3"/>
</dbReference>
<dbReference type="Pfam" id="PF01757">
    <property type="entry name" value="Acyl_transf_3"/>
    <property type="match status" value="1"/>
</dbReference>
<dbReference type="EMBL" id="SDPP02000003">
    <property type="protein sequence ID" value="KAA1376269.1"/>
    <property type="molecule type" value="Genomic_DNA"/>
</dbReference>
<dbReference type="PANTHER" id="PTHR23028:SF53">
    <property type="entry name" value="ACYL_TRANSF_3 DOMAIN-CONTAINING PROTEIN"/>
    <property type="match status" value="1"/>
</dbReference>
<accession>A0A641ANP9</accession>
<organism evidence="3 4">
    <name type="scientific">Aeromicrobium fastidiosum</name>
    <dbReference type="NCBI Taxonomy" id="52699"/>
    <lineage>
        <taxon>Bacteria</taxon>
        <taxon>Bacillati</taxon>
        <taxon>Actinomycetota</taxon>
        <taxon>Actinomycetes</taxon>
        <taxon>Propionibacteriales</taxon>
        <taxon>Nocardioidaceae</taxon>
        <taxon>Aeromicrobium</taxon>
    </lineage>
</organism>
<dbReference type="AlphaFoldDB" id="A0A641ANP9"/>
<dbReference type="Proteomes" id="UP001515100">
    <property type="component" value="Unassembled WGS sequence"/>
</dbReference>
<protein>
    <submittedName>
        <fullName evidence="3">Acyltransferase</fullName>
    </submittedName>
</protein>
<sequence length="404" mass="43449">MTPLPSAPRTQPVSELVSGIGRLRQLDGLRGVAVVAVVLFHTGVLRGGFFGVDLFFVLSGFVITRALISEARHSGRVDLMAFLGRRARRLQPAFLVLVPVVLVATWLAGTADVRFFAIDDSPWAMAQLTNWYFISDHIDYAGSDGRVFAHLWSIAVEWQFYLVWPVVVMVLFRRRRQEAVALAAIVAMAAASAAAMVHWGTLDQTRAYEGTDTRAFALLLGAAVATRPVQQVAASVGRRTAEALTVLLAAAMLALWIAVPGTDAAWLYRGGLLMHSALAAGLIAILSTRADTVVGRAAGTRVPRVIGDASYSIYLWHWPIVVLMPGSLKTGSHWIEALLVMFASVAVGLLSTRFIEDPIRSRARWARGPAGAAALVAAIAAITLLWLGLPQPDLGTGTVDVSRL</sequence>
<keyword evidence="4" id="KW-1185">Reference proteome</keyword>
<feature type="domain" description="Acyltransferase 3" evidence="2">
    <location>
        <begin position="25"/>
        <end position="351"/>
    </location>
</feature>
<keyword evidence="3" id="KW-0012">Acyltransferase</keyword>
<evidence type="ECO:0000259" key="2">
    <source>
        <dbReference type="Pfam" id="PF01757"/>
    </source>
</evidence>
<dbReference type="InterPro" id="IPR002656">
    <property type="entry name" value="Acyl_transf_3_dom"/>
</dbReference>
<evidence type="ECO:0000256" key="1">
    <source>
        <dbReference type="SAM" id="Phobius"/>
    </source>
</evidence>